<name>A0ABN8Q923_9CNID</name>
<evidence type="ECO:0000313" key="1">
    <source>
        <dbReference type="EMBL" id="CAH3159245.1"/>
    </source>
</evidence>
<proteinExistence type="predicted"/>
<gene>
    <name evidence="1" type="ORF">PLOB_00003575</name>
</gene>
<comment type="caution">
    <text evidence="1">The sequence shown here is derived from an EMBL/GenBank/DDBJ whole genome shotgun (WGS) entry which is preliminary data.</text>
</comment>
<dbReference type="PANTHER" id="PTHR31511:SF12">
    <property type="entry name" value="RHO TERMINATION FACTOR N-TERMINAL DOMAIN-CONTAINING PROTEIN"/>
    <property type="match status" value="1"/>
</dbReference>
<dbReference type="Gene3D" id="3.90.1600.10">
    <property type="entry name" value="Palm domain of DNA polymerase"/>
    <property type="match status" value="1"/>
</dbReference>
<keyword evidence="2" id="KW-1185">Reference proteome</keyword>
<dbReference type="EMBL" id="CALNXK010000113">
    <property type="protein sequence ID" value="CAH3159245.1"/>
    <property type="molecule type" value="Genomic_DNA"/>
</dbReference>
<dbReference type="InterPro" id="IPR023211">
    <property type="entry name" value="DNA_pol_palm_dom_sf"/>
</dbReference>
<protein>
    <recommendedName>
        <fullName evidence="3">DNA-directed DNA polymerase</fullName>
    </recommendedName>
</protein>
<dbReference type="Proteomes" id="UP001159405">
    <property type="component" value="Unassembled WGS sequence"/>
</dbReference>
<organism evidence="1 2">
    <name type="scientific">Porites lobata</name>
    <dbReference type="NCBI Taxonomy" id="104759"/>
    <lineage>
        <taxon>Eukaryota</taxon>
        <taxon>Metazoa</taxon>
        <taxon>Cnidaria</taxon>
        <taxon>Anthozoa</taxon>
        <taxon>Hexacorallia</taxon>
        <taxon>Scleractinia</taxon>
        <taxon>Fungiina</taxon>
        <taxon>Poritidae</taxon>
        <taxon>Porites</taxon>
    </lineage>
</organism>
<evidence type="ECO:0000313" key="2">
    <source>
        <dbReference type="Proteomes" id="UP001159405"/>
    </source>
</evidence>
<dbReference type="PANTHER" id="PTHR31511">
    <property type="entry name" value="PROTEIN CBG23764"/>
    <property type="match status" value="1"/>
</dbReference>
<accession>A0ABN8Q923</accession>
<sequence>QECIKNKKSPKGTPAYLKKALERAMREYHFGIKHEKYVIEGKPKIIPVEHFREKVPQRKEFLRNHTNIKVRLIMACLMEKQVVDKRIYGDKADLLFTDTDSLMYEIETEHFYKYISNDVRKKFDTSDYPENHPSEIKTGINKKVIGTLEDEACGKQITLFVGLRAKLYSYKLDDLNKVKEGKM</sequence>
<feature type="non-terminal residue" evidence="1">
    <location>
        <position position="1"/>
    </location>
</feature>
<reference evidence="1 2" key="1">
    <citation type="submission" date="2022-05" db="EMBL/GenBank/DDBJ databases">
        <authorList>
            <consortium name="Genoscope - CEA"/>
            <person name="William W."/>
        </authorList>
    </citation>
    <scope>NUCLEOTIDE SEQUENCE [LARGE SCALE GENOMIC DNA]</scope>
</reference>
<evidence type="ECO:0008006" key="3">
    <source>
        <dbReference type="Google" id="ProtNLM"/>
    </source>
</evidence>